<protein>
    <submittedName>
        <fullName evidence="2">Uncharacterized protein</fullName>
    </submittedName>
</protein>
<organism evidence="2 3">
    <name type="scientific">Aeromonas veronii AMC34</name>
    <dbReference type="NCBI Taxonomy" id="1073383"/>
    <lineage>
        <taxon>Bacteria</taxon>
        <taxon>Pseudomonadati</taxon>
        <taxon>Pseudomonadota</taxon>
        <taxon>Gammaproteobacteria</taxon>
        <taxon>Aeromonadales</taxon>
        <taxon>Aeromonadaceae</taxon>
        <taxon>Aeromonas</taxon>
    </lineage>
</organism>
<proteinExistence type="predicted"/>
<comment type="caution">
    <text evidence="2">The sequence shown here is derived from an EMBL/GenBank/DDBJ whole genome shotgun (WGS) entry which is preliminary data.</text>
</comment>
<feature type="transmembrane region" description="Helical" evidence="1">
    <location>
        <begin position="12"/>
        <end position="34"/>
    </location>
</feature>
<dbReference type="HOGENOM" id="CLU_1486066_0_0_6"/>
<dbReference type="AlphaFoldDB" id="K1J400"/>
<keyword evidence="1" id="KW-0812">Transmembrane</keyword>
<accession>K1J400</accession>
<name>K1J400_AERVE</name>
<keyword evidence="1" id="KW-0472">Membrane</keyword>
<evidence type="ECO:0000313" key="2">
    <source>
        <dbReference type="EMBL" id="EKB21043.1"/>
    </source>
</evidence>
<dbReference type="EMBL" id="AGWU01000015">
    <property type="protein sequence ID" value="EKB21043.1"/>
    <property type="molecule type" value="Genomic_DNA"/>
</dbReference>
<dbReference type="Proteomes" id="UP000006087">
    <property type="component" value="Unassembled WGS sequence"/>
</dbReference>
<evidence type="ECO:0000313" key="3">
    <source>
        <dbReference type="Proteomes" id="UP000006087"/>
    </source>
</evidence>
<reference evidence="2 3" key="1">
    <citation type="submission" date="2012-06" db="EMBL/GenBank/DDBJ databases">
        <title>The Genome Sequence of Aeromonas veronii AMC34.</title>
        <authorList>
            <consortium name="The Broad Institute Genome Sequencing Platform"/>
            <person name="Earl A."/>
            <person name="Ward D."/>
            <person name="Feldgarden M."/>
            <person name="Gevers D."/>
            <person name="Graf J."/>
            <person name="Tomasi A."/>
            <person name="Horneman A."/>
            <person name="Walker B."/>
            <person name="Young S.K."/>
            <person name="Zeng Q."/>
            <person name="Gargeya S."/>
            <person name="Fitzgerald M."/>
            <person name="Haas B."/>
            <person name="Abouelleil A."/>
            <person name="Alvarado L."/>
            <person name="Arachchi H.M."/>
            <person name="Berlin A.M."/>
            <person name="Chapman S.B."/>
            <person name="Goldberg J."/>
            <person name="Griggs A."/>
            <person name="Gujja S."/>
            <person name="Hansen M."/>
            <person name="Howarth C."/>
            <person name="Imamovic A."/>
            <person name="Larimer J."/>
            <person name="McCowan C."/>
            <person name="Montmayeur A."/>
            <person name="Murphy C."/>
            <person name="Neiman D."/>
            <person name="Pearson M."/>
            <person name="Priest M."/>
            <person name="Roberts A."/>
            <person name="Saif S."/>
            <person name="Shea T."/>
            <person name="Sisk P."/>
            <person name="Sykes S."/>
            <person name="Wortman J."/>
            <person name="Nusbaum C."/>
            <person name="Birren B."/>
        </authorList>
    </citation>
    <scope>NUCLEOTIDE SEQUENCE [LARGE SCALE GENOMIC DNA]</scope>
    <source>
        <strain evidence="2 3">AMC34</strain>
    </source>
</reference>
<feature type="transmembrane region" description="Helical" evidence="1">
    <location>
        <begin position="54"/>
        <end position="75"/>
    </location>
</feature>
<evidence type="ECO:0000256" key="1">
    <source>
        <dbReference type="SAM" id="Phobius"/>
    </source>
</evidence>
<gene>
    <name evidence="2" type="ORF">HMPREF1168_01599</name>
</gene>
<keyword evidence="1" id="KW-1133">Transmembrane helix</keyword>
<sequence>MLDIQLSDTISTIALFLSIITFLKTFVYKSHHFIGRLSNIQSNFKDDNSTRKLLFFFILSNVGNRAMYIDFVYVYEINKSNMKTKIDIKALIQPGDMVSHAVDLSNLNIKQGSKYEITFLIRDSSCNSFQTTDQLHIIKLDEFYDKGPFKVDRFCKLEYKRTTFSIIKNLRLLIRKHQQLL</sequence>